<comment type="caution">
    <text evidence="2">The sequence shown here is derived from an EMBL/GenBank/DDBJ whole genome shotgun (WGS) entry which is preliminary data.</text>
</comment>
<dbReference type="AlphaFoldDB" id="A0A9K3ECE0"/>
<name>A0A9K3ECE0_HELAN</name>
<organism evidence="2 3">
    <name type="scientific">Helianthus annuus</name>
    <name type="common">Common sunflower</name>
    <dbReference type="NCBI Taxonomy" id="4232"/>
    <lineage>
        <taxon>Eukaryota</taxon>
        <taxon>Viridiplantae</taxon>
        <taxon>Streptophyta</taxon>
        <taxon>Embryophyta</taxon>
        <taxon>Tracheophyta</taxon>
        <taxon>Spermatophyta</taxon>
        <taxon>Magnoliopsida</taxon>
        <taxon>eudicotyledons</taxon>
        <taxon>Gunneridae</taxon>
        <taxon>Pentapetalae</taxon>
        <taxon>asterids</taxon>
        <taxon>campanulids</taxon>
        <taxon>Asterales</taxon>
        <taxon>Asteraceae</taxon>
        <taxon>Asteroideae</taxon>
        <taxon>Heliantheae alliance</taxon>
        <taxon>Heliantheae</taxon>
        <taxon>Helianthus</taxon>
    </lineage>
</organism>
<sequence>MGEHEIEKPDPKLKQPNRNENDGLVLCFRKNQSFGSVLALHVIKTEKQNRTKFLDFYFFLYLILSHL</sequence>
<evidence type="ECO:0000313" key="3">
    <source>
        <dbReference type="Proteomes" id="UP000215914"/>
    </source>
</evidence>
<gene>
    <name evidence="2" type="ORF">HanXRQr2_Chr14g0653431</name>
</gene>
<dbReference type="Gramene" id="mRNA:HanXRQr2_Chr14g0653431">
    <property type="protein sequence ID" value="CDS:HanXRQr2_Chr14g0653431.1"/>
    <property type="gene ID" value="HanXRQr2_Chr14g0653431"/>
</dbReference>
<evidence type="ECO:0000313" key="2">
    <source>
        <dbReference type="EMBL" id="KAF5769894.1"/>
    </source>
</evidence>
<proteinExistence type="predicted"/>
<accession>A0A9K3ECE0</accession>
<reference evidence="2" key="1">
    <citation type="journal article" date="2017" name="Nature">
        <title>The sunflower genome provides insights into oil metabolism, flowering and Asterid evolution.</title>
        <authorList>
            <person name="Badouin H."/>
            <person name="Gouzy J."/>
            <person name="Grassa C.J."/>
            <person name="Murat F."/>
            <person name="Staton S.E."/>
            <person name="Cottret L."/>
            <person name="Lelandais-Briere C."/>
            <person name="Owens G.L."/>
            <person name="Carrere S."/>
            <person name="Mayjonade B."/>
            <person name="Legrand L."/>
            <person name="Gill N."/>
            <person name="Kane N.C."/>
            <person name="Bowers J.E."/>
            <person name="Hubner S."/>
            <person name="Bellec A."/>
            <person name="Berard A."/>
            <person name="Berges H."/>
            <person name="Blanchet N."/>
            <person name="Boniface M.C."/>
            <person name="Brunel D."/>
            <person name="Catrice O."/>
            <person name="Chaidir N."/>
            <person name="Claudel C."/>
            <person name="Donnadieu C."/>
            <person name="Faraut T."/>
            <person name="Fievet G."/>
            <person name="Helmstetter N."/>
            <person name="King M."/>
            <person name="Knapp S.J."/>
            <person name="Lai Z."/>
            <person name="Le Paslier M.C."/>
            <person name="Lippi Y."/>
            <person name="Lorenzon L."/>
            <person name="Mandel J.R."/>
            <person name="Marage G."/>
            <person name="Marchand G."/>
            <person name="Marquand E."/>
            <person name="Bret-Mestries E."/>
            <person name="Morien E."/>
            <person name="Nambeesan S."/>
            <person name="Nguyen T."/>
            <person name="Pegot-Espagnet P."/>
            <person name="Pouilly N."/>
            <person name="Raftis F."/>
            <person name="Sallet E."/>
            <person name="Schiex T."/>
            <person name="Thomas J."/>
            <person name="Vandecasteele C."/>
            <person name="Vares D."/>
            <person name="Vear F."/>
            <person name="Vautrin S."/>
            <person name="Crespi M."/>
            <person name="Mangin B."/>
            <person name="Burke J.M."/>
            <person name="Salse J."/>
            <person name="Munos S."/>
            <person name="Vincourt P."/>
            <person name="Rieseberg L.H."/>
            <person name="Langlade N.B."/>
        </authorList>
    </citation>
    <scope>NUCLEOTIDE SEQUENCE</scope>
    <source>
        <tissue evidence="2">Leaves</tissue>
    </source>
</reference>
<reference evidence="2" key="2">
    <citation type="submission" date="2020-06" db="EMBL/GenBank/DDBJ databases">
        <title>Helianthus annuus Genome sequencing and assembly Release 2.</title>
        <authorList>
            <person name="Gouzy J."/>
            <person name="Langlade N."/>
            <person name="Munos S."/>
        </authorList>
    </citation>
    <scope>NUCLEOTIDE SEQUENCE</scope>
    <source>
        <tissue evidence="2">Leaves</tissue>
    </source>
</reference>
<protein>
    <submittedName>
        <fullName evidence="2">Uncharacterized protein</fullName>
    </submittedName>
</protein>
<keyword evidence="3" id="KW-1185">Reference proteome</keyword>
<evidence type="ECO:0000256" key="1">
    <source>
        <dbReference type="SAM" id="MobiDB-lite"/>
    </source>
</evidence>
<feature type="region of interest" description="Disordered" evidence="1">
    <location>
        <begin position="1"/>
        <end position="20"/>
    </location>
</feature>
<dbReference type="Proteomes" id="UP000215914">
    <property type="component" value="Unassembled WGS sequence"/>
</dbReference>
<dbReference type="EMBL" id="MNCJ02000329">
    <property type="protein sequence ID" value="KAF5769894.1"/>
    <property type="molecule type" value="Genomic_DNA"/>
</dbReference>